<keyword evidence="5" id="KW-1185">Reference proteome</keyword>
<dbReference type="EMBL" id="GL870879">
    <property type="protein sequence ID" value="EIJ88340.1"/>
    <property type="molecule type" value="Genomic_DNA"/>
</dbReference>
<dbReference type="InterPro" id="IPR016024">
    <property type="entry name" value="ARM-type_fold"/>
</dbReference>
<reference evidence="4" key="1">
    <citation type="submission" date="2011-01" db="EMBL/GenBank/DDBJ databases">
        <title>The Genome Sequence of Nematocida parisii strain ERTm3.</title>
        <authorList>
            <consortium name="The Broad Institute Genome Sequencing Platform"/>
            <consortium name="The Broad Institute Genome Sequencing Center for Infectious Disease"/>
            <person name="Cuomo C."/>
            <person name="Troemel E."/>
            <person name="Young S.K."/>
            <person name="Zeng Q."/>
            <person name="Gargeya S."/>
            <person name="Fitzgerald M."/>
            <person name="Haas B."/>
            <person name="Abouelleil A."/>
            <person name="Alvarado L."/>
            <person name="Arachchi H.M."/>
            <person name="Berlin A."/>
            <person name="Chapman S.B."/>
            <person name="Gearin G."/>
            <person name="Goldberg J."/>
            <person name="Griggs A."/>
            <person name="Gujja S."/>
            <person name="Hansen M."/>
            <person name="Heiman D."/>
            <person name="Howarth C."/>
            <person name="Larimer J."/>
            <person name="Lui A."/>
            <person name="MacDonald P.J.P."/>
            <person name="McCowen C."/>
            <person name="Montmayeur A."/>
            <person name="Murphy C."/>
            <person name="Neiman D."/>
            <person name="Pearson M."/>
            <person name="Priest M."/>
            <person name="Roberts A."/>
            <person name="Saif S."/>
            <person name="Shea T."/>
            <person name="Sisk P."/>
            <person name="Stolte C."/>
            <person name="Sykes S."/>
            <person name="Wortman J."/>
            <person name="Nusbaum C."/>
            <person name="Birren B."/>
        </authorList>
    </citation>
    <scope>NUCLEOTIDE SEQUENCE</scope>
    <source>
        <strain evidence="4">ERTm3</strain>
    </source>
</reference>
<protein>
    <submittedName>
        <fullName evidence="4">Uncharacterized protein</fullName>
    </submittedName>
</protein>
<dbReference type="Proteomes" id="UP000002872">
    <property type="component" value="Unassembled WGS sequence"/>
</dbReference>
<dbReference type="GO" id="GO:0043161">
    <property type="term" value="P:proteasome-mediated ubiquitin-dependent protein catabolic process"/>
    <property type="evidence" value="ECO:0007669"/>
    <property type="project" value="TreeGrafter"/>
</dbReference>
<dbReference type="GO" id="GO:0034515">
    <property type="term" value="C:proteasome storage granule"/>
    <property type="evidence" value="ECO:0007669"/>
    <property type="project" value="TreeGrafter"/>
</dbReference>
<feature type="region of interest" description="Disordered" evidence="3">
    <location>
        <begin position="807"/>
        <end position="827"/>
    </location>
</feature>
<dbReference type="SUPFAM" id="SSF48371">
    <property type="entry name" value="ARM repeat"/>
    <property type="match status" value="1"/>
</dbReference>
<dbReference type="InterPro" id="IPR011989">
    <property type="entry name" value="ARM-like"/>
</dbReference>
<dbReference type="InParanoid" id="I3EGJ3"/>
<feature type="compositionally biased region" description="Acidic residues" evidence="3">
    <location>
        <begin position="810"/>
        <end position="827"/>
    </location>
</feature>
<keyword evidence="1" id="KW-0677">Repeat</keyword>
<proteinExistence type="predicted"/>
<feature type="region of interest" description="Disordered" evidence="3">
    <location>
        <begin position="858"/>
        <end position="878"/>
    </location>
</feature>
<dbReference type="InterPro" id="IPR002015">
    <property type="entry name" value="Proteasome/cyclosome_rpt"/>
</dbReference>
<feature type="compositionally biased region" description="Low complexity" evidence="3">
    <location>
        <begin position="866"/>
        <end position="878"/>
    </location>
</feature>
<evidence type="ECO:0000256" key="2">
    <source>
        <dbReference type="ARBA" id="ARBA00022942"/>
    </source>
</evidence>
<dbReference type="VEuPathDB" id="MicrosporidiaDB:NEQG_01784"/>
<gene>
    <name evidence="4" type="ORF">NEQG_01784</name>
</gene>
<dbReference type="PANTHER" id="PTHR10943:SF2">
    <property type="entry name" value="26S PROTEASOME NON-ATPASE REGULATORY SUBUNIT 1"/>
    <property type="match status" value="1"/>
</dbReference>
<sequence length="878" mass="97942">MEAIALVPTIEALLLQNCKEKKKQAIDLIIKNVGLVGFLLKGALQHIQPESDPEQKELLHLISSMIYFYTQQYDECVHHMIHSGNEWFKASENHCETLSLYFQESKNRIIRKYIKTQGAHGEEMEAFMETLLSQKNEDGHDVFSLLGLHITTKNIEGIDLFIKENMQILCNDVQMKFLVEEAKQARIYSKIFPVIEEIWSTGKNKSYSLFFYRYLLDAYLFRKDEKELKDFLKYLAEERTEVALCMAFLVHDKAPGMSQSISEDIQHASVHKLLTGQFQSTTYQKFLSEKNQANFALLAELSKSQSSKLSMNHMSLSFCNGIMNCKTANDTYLRKNLEWMRQAKNWSKFVVASSFGMIHTDSEDPFEMLRHYLPMASIKSSEKDDPESGGALFALGLISVNSPSIADSFLSTFFDTEMESRRNHILHGVCLGLGLTRLGTGDEDSINRFKSVLYSDTVTTSEAAAYAIGLVSAGIFNLELIKELLTYARDTEHEKISRAVGVSVALQLITAASSGTAPISEMQSLLDEIVADSNAIIRYTGALALGAAYVGTGNLTVVGKLLSMVSTDSSDDVKRIAVFSIGLILTTKSETCKDKDSLLGSDPVLFKVLEPLAQSHSSYVRSGVALTLGMFLAGTGNKKVLDVLEVLMYDSTTYVRQNASIGAGLVLMQVNARDDPFYKRIVKHMHSMTKRKSESGAARFGALLGRSLLDACGKNGFMSIFGMSGDLSIKSVCGAILFSQYWHWYPLVPFISLCMRPTLLLAVDTDLNLVNDFSVEIEGPQKEHLITNVSVAESKKPGKKFKLLSLSGEAQEEEEQEEQPSEVDEIEEKSHIVKNFERFTPAQQRNSSLAGLPSIIFLPKNKPSHESSQIQESAEIEE</sequence>
<dbReference type="GO" id="GO:0008540">
    <property type="term" value="C:proteasome regulatory particle, base subcomplex"/>
    <property type="evidence" value="ECO:0007669"/>
    <property type="project" value="TreeGrafter"/>
</dbReference>
<name>I3EGJ3_NEMP3</name>
<dbReference type="PANTHER" id="PTHR10943">
    <property type="entry name" value="26S PROTEASOME NON-ATPASE REGULATORY SUBUNIT"/>
    <property type="match status" value="1"/>
</dbReference>
<dbReference type="Pfam" id="PF01851">
    <property type="entry name" value="PC_rep"/>
    <property type="match status" value="1"/>
</dbReference>
<evidence type="ECO:0000256" key="3">
    <source>
        <dbReference type="SAM" id="MobiDB-lite"/>
    </source>
</evidence>
<dbReference type="FunCoup" id="I3EGJ3">
    <property type="interactions" value="316"/>
</dbReference>
<evidence type="ECO:0000256" key="1">
    <source>
        <dbReference type="ARBA" id="ARBA00022737"/>
    </source>
</evidence>
<evidence type="ECO:0000313" key="5">
    <source>
        <dbReference type="Proteomes" id="UP000002872"/>
    </source>
</evidence>
<dbReference type="AlphaFoldDB" id="I3EGJ3"/>
<dbReference type="GO" id="GO:0005634">
    <property type="term" value="C:nucleus"/>
    <property type="evidence" value="ECO:0007669"/>
    <property type="project" value="TreeGrafter"/>
</dbReference>
<dbReference type="Gene3D" id="1.25.10.10">
    <property type="entry name" value="Leucine-rich Repeat Variant"/>
    <property type="match status" value="1"/>
</dbReference>
<organism evidence="4 5">
    <name type="scientific">Nematocida parisii (strain ERTm3)</name>
    <name type="common">Nematode killer fungus</name>
    <dbReference type="NCBI Taxonomy" id="935791"/>
    <lineage>
        <taxon>Eukaryota</taxon>
        <taxon>Fungi</taxon>
        <taxon>Fungi incertae sedis</taxon>
        <taxon>Microsporidia</taxon>
        <taxon>Nematocida</taxon>
    </lineage>
</organism>
<dbReference type="OMA" id="INYYNIC"/>
<dbReference type="STRING" id="935791.I3EGJ3"/>
<evidence type="ECO:0000313" key="4">
    <source>
        <dbReference type="EMBL" id="EIJ88340.1"/>
    </source>
</evidence>
<keyword evidence="2" id="KW-0647">Proteasome</keyword>
<accession>I3EGJ3</accession>
<dbReference type="OrthoDB" id="2196194at2759"/>
<dbReference type="HOGENOM" id="CLU_019837_0_0_1"/>